<proteinExistence type="predicted"/>
<organism evidence="1 2">
    <name type="scientific">Chitinophaga ginsengisegetis</name>
    <dbReference type="NCBI Taxonomy" id="393003"/>
    <lineage>
        <taxon>Bacteria</taxon>
        <taxon>Pseudomonadati</taxon>
        <taxon>Bacteroidota</taxon>
        <taxon>Chitinophagia</taxon>
        <taxon>Chitinophagales</taxon>
        <taxon>Chitinophagaceae</taxon>
        <taxon>Chitinophaga</taxon>
    </lineage>
</organism>
<name>A0A1T5NXM4_9BACT</name>
<dbReference type="Gene3D" id="3.90.550.10">
    <property type="entry name" value="Spore Coat Polysaccharide Biosynthesis Protein SpsA, Chain A"/>
    <property type="match status" value="1"/>
</dbReference>
<dbReference type="SUPFAM" id="SSF53448">
    <property type="entry name" value="Nucleotide-diphospho-sugar transferases"/>
    <property type="match status" value="1"/>
</dbReference>
<accession>A0A1T5NXM4</accession>
<evidence type="ECO:0000313" key="2">
    <source>
        <dbReference type="Proteomes" id="UP000190166"/>
    </source>
</evidence>
<evidence type="ECO:0000313" key="1">
    <source>
        <dbReference type="EMBL" id="SKD05264.1"/>
    </source>
</evidence>
<sequence length="316" mass="37804">MANYHVQSPVLLLSFNRPDTALKIFERVREARPAKLYIAADGPRAGVEKDTQLCRETRMIYDQVDWDCSVYKLFSEENKGCKVAVAEAVTWFFQQEEEGIILEDDCLPTNDFFYFCDQLLPRYRHDTRMVNITGTNLQMGKKWGNGSYYFSQYSHIWGWASWRRAWEAYDIDLEHYNEKETVAVLKNIFTDQFLIDGWIDIFQRLKRKEIDSWDYQFNLINFFRNGLCITPNVNLISNLGFRPDATHTYNVPEDHANLPAEQLEKPLVHPLHFTPEKQADYYFLSKDFMLEEKWRKVKKEQLLRRRFKRWVRSLFK</sequence>
<dbReference type="STRING" id="393003.SAMN05660461_3050"/>
<dbReference type="EMBL" id="FUZZ01000002">
    <property type="protein sequence ID" value="SKD05264.1"/>
    <property type="molecule type" value="Genomic_DNA"/>
</dbReference>
<reference evidence="1 2" key="1">
    <citation type="submission" date="2017-02" db="EMBL/GenBank/DDBJ databases">
        <authorList>
            <person name="Peterson S.W."/>
        </authorList>
    </citation>
    <scope>NUCLEOTIDE SEQUENCE [LARGE SCALE GENOMIC DNA]</scope>
    <source>
        <strain evidence="1 2">DSM 18108</strain>
    </source>
</reference>
<dbReference type="InterPro" id="IPR029044">
    <property type="entry name" value="Nucleotide-diphossugar_trans"/>
</dbReference>
<dbReference type="Proteomes" id="UP000190166">
    <property type="component" value="Unassembled WGS sequence"/>
</dbReference>
<evidence type="ECO:0008006" key="3">
    <source>
        <dbReference type="Google" id="ProtNLM"/>
    </source>
</evidence>
<dbReference type="AlphaFoldDB" id="A0A1T5NXM4"/>
<dbReference type="RefSeq" id="WP_079470347.1">
    <property type="nucleotide sequence ID" value="NZ_FUZZ01000002.1"/>
</dbReference>
<protein>
    <recommendedName>
        <fullName evidence="3">Nucleotide-diphospho-sugar transferase</fullName>
    </recommendedName>
</protein>
<keyword evidence="2" id="KW-1185">Reference proteome</keyword>
<gene>
    <name evidence="1" type="ORF">SAMN05660461_3050</name>
</gene>